<dbReference type="PANTHER" id="PTHR10778:SF10">
    <property type="entry name" value="SOLUTE CARRIER FAMILY 35 MEMBER B1"/>
    <property type="match status" value="1"/>
</dbReference>
<dbReference type="PANTHER" id="PTHR10778">
    <property type="entry name" value="SOLUTE CARRIER FAMILY 35 MEMBER B"/>
    <property type="match status" value="1"/>
</dbReference>
<dbReference type="GO" id="GO:0005460">
    <property type="term" value="F:UDP-glucose transmembrane transporter activity"/>
    <property type="evidence" value="ECO:0007669"/>
    <property type="project" value="TreeGrafter"/>
</dbReference>
<dbReference type="GO" id="GO:0005459">
    <property type="term" value="F:UDP-galactose transmembrane transporter activity"/>
    <property type="evidence" value="ECO:0007669"/>
    <property type="project" value="TreeGrafter"/>
</dbReference>
<dbReference type="Pfam" id="PF08449">
    <property type="entry name" value="UAA"/>
    <property type="match status" value="1"/>
</dbReference>
<keyword evidence="3" id="KW-0813">Transport</keyword>
<evidence type="ECO:0000256" key="6">
    <source>
        <dbReference type="ARBA" id="ARBA00022989"/>
    </source>
</evidence>
<dbReference type="Proteomes" id="UP000887566">
    <property type="component" value="Unplaced"/>
</dbReference>
<keyword evidence="7" id="KW-0472">Membrane</keyword>
<dbReference type="InterPro" id="IPR013657">
    <property type="entry name" value="SCL35B1-4/HUT1"/>
</dbReference>
<keyword evidence="4" id="KW-0812">Transmembrane</keyword>
<keyword evidence="6" id="KW-1133">Transmembrane helix</keyword>
<comment type="similarity">
    <text evidence="2">Belongs to the nucleotide-sugar transporter family. SLC35B subfamily.</text>
</comment>
<dbReference type="AlphaFoldDB" id="A0A914VQS9"/>
<evidence type="ECO:0000256" key="1">
    <source>
        <dbReference type="ARBA" id="ARBA00004477"/>
    </source>
</evidence>
<evidence type="ECO:0000256" key="2">
    <source>
        <dbReference type="ARBA" id="ARBA00010694"/>
    </source>
</evidence>
<name>A0A914VQS9_9BILA</name>
<dbReference type="WBParaSite" id="PSAMB.scaffold22793size473.g38719.t1">
    <property type="protein sequence ID" value="PSAMB.scaffold22793size473.g38719.t1"/>
    <property type="gene ID" value="PSAMB.scaffold22793size473.g38719"/>
</dbReference>
<reference evidence="9" key="1">
    <citation type="submission" date="2022-11" db="UniProtKB">
        <authorList>
            <consortium name="WormBaseParasite"/>
        </authorList>
    </citation>
    <scope>IDENTIFICATION</scope>
</reference>
<proteinExistence type="inferred from homology"/>
<keyword evidence="8" id="KW-1185">Reference proteome</keyword>
<organism evidence="8 9">
    <name type="scientific">Plectus sambesii</name>
    <dbReference type="NCBI Taxonomy" id="2011161"/>
    <lineage>
        <taxon>Eukaryota</taxon>
        <taxon>Metazoa</taxon>
        <taxon>Ecdysozoa</taxon>
        <taxon>Nematoda</taxon>
        <taxon>Chromadorea</taxon>
        <taxon>Plectida</taxon>
        <taxon>Plectina</taxon>
        <taxon>Plectoidea</taxon>
        <taxon>Plectidae</taxon>
        <taxon>Plectus</taxon>
    </lineage>
</organism>
<evidence type="ECO:0000256" key="4">
    <source>
        <dbReference type="ARBA" id="ARBA00022692"/>
    </source>
</evidence>
<evidence type="ECO:0000256" key="5">
    <source>
        <dbReference type="ARBA" id="ARBA00022824"/>
    </source>
</evidence>
<protein>
    <submittedName>
        <fullName evidence="9">Uncharacterized protein</fullName>
    </submittedName>
</protein>
<dbReference type="GO" id="GO:0005789">
    <property type="term" value="C:endoplasmic reticulum membrane"/>
    <property type="evidence" value="ECO:0007669"/>
    <property type="project" value="UniProtKB-SubCell"/>
</dbReference>
<evidence type="ECO:0000313" key="8">
    <source>
        <dbReference type="Proteomes" id="UP000887566"/>
    </source>
</evidence>
<keyword evidence="5" id="KW-0256">Endoplasmic reticulum</keyword>
<evidence type="ECO:0000256" key="7">
    <source>
        <dbReference type="ARBA" id="ARBA00023136"/>
    </source>
</evidence>
<evidence type="ECO:0000256" key="3">
    <source>
        <dbReference type="ARBA" id="ARBA00022448"/>
    </source>
</evidence>
<sequence length="44" mass="5085">MITSNHSLQFVAYPTQVLGKSCKPIPIMVFGVLFARRRYPLLKY</sequence>
<comment type="subcellular location">
    <subcellularLocation>
        <location evidence="1">Endoplasmic reticulum membrane</location>
        <topology evidence="1">Multi-pass membrane protein</topology>
    </subcellularLocation>
</comment>
<accession>A0A914VQS9</accession>
<dbReference type="GO" id="GO:0000139">
    <property type="term" value="C:Golgi membrane"/>
    <property type="evidence" value="ECO:0007669"/>
    <property type="project" value="TreeGrafter"/>
</dbReference>
<evidence type="ECO:0000313" key="9">
    <source>
        <dbReference type="WBParaSite" id="PSAMB.scaffold22793size473.g38719.t1"/>
    </source>
</evidence>